<keyword evidence="8" id="KW-0449">Lipoprotein</keyword>
<evidence type="ECO:0000256" key="9">
    <source>
        <dbReference type="PROSITE-ProRule" id="PRU01356"/>
    </source>
</evidence>
<keyword evidence="9" id="KW-0408">Iron</keyword>
<dbReference type="OMA" id="CEATNYR"/>
<dbReference type="GO" id="GO:0098552">
    <property type="term" value="C:side of membrane"/>
    <property type="evidence" value="ECO:0007669"/>
    <property type="project" value="UniProtKB-KW"/>
</dbReference>
<evidence type="ECO:0000256" key="11">
    <source>
        <dbReference type="SAM" id="SignalP"/>
    </source>
</evidence>
<keyword evidence="5" id="KW-0325">Glycoprotein</keyword>
<dbReference type="VEuPathDB" id="FungiDB:SMAC_09018"/>
<feature type="region of interest" description="Disordered" evidence="10">
    <location>
        <begin position="125"/>
        <end position="150"/>
    </location>
</feature>
<feature type="domain" description="CFEM" evidence="12">
    <location>
        <begin position="1"/>
        <end position="116"/>
    </location>
</feature>
<keyword evidence="9" id="KW-0349">Heme</keyword>
<keyword evidence="9" id="KW-0479">Metal-binding</keyword>
<evidence type="ECO:0000256" key="4">
    <source>
        <dbReference type="ARBA" id="ARBA00022525"/>
    </source>
</evidence>
<reference evidence="13 14" key="1">
    <citation type="submission" date="2017-07" db="EMBL/GenBank/DDBJ databases">
        <title>Genome sequence of the Sordaria macrospora wild type strain R19027.</title>
        <authorList>
            <person name="Nowrousian M."/>
            <person name="Teichert I."/>
            <person name="Kueck U."/>
        </authorList>
    </citation>
    <scope>NUCLEOTIDE SEQUENCE [LARGE SCALE GENOMIC DNA]</scope>
    <source>
        <strain evidence="13 14">R19027</strain>
        <tissue evidence="13">Mycelium</tissue>
    </source>
</reference>
<keyword evidence="5" id="KW-0472">Membrane</keyword>
<feature type="disulfide bond" evidence="9">
    <location>
        <begin position="43"/>
        <end position="50"/>
    </location>
</feature>
<proteinExistence type="inferred from homology"/>
<protein>
    <recommendedName>
        <fullName evidence="12">CFEM domain-containing protein</fullName>
    </recommendedName>
</protein>
<dbReference type="Proteomes" id="UP000433876">
    <property type="component" value="Unassembled WGS sequence"/>
</dbReference>
<evidence type="ECO:0000256" key="1">
    <source>
        <dbReference type="ARBA" id="ARBA00004589"/>
    </source>
</evidence>
<feature type="signal peptide" evidence="11">
    <location>
        <begin position="1"/>
        <end position="18"/>
    </location>
</feature>
<keyword evidence="7 9" id="KW-1015">Disulfide bond</keyword>
<gene>
    <name evidence="13" type="ORF">SMACR_09018</name>
</gene>
<dbReference type="AlphaFoldDB" id="A0A8S9A0V9"/>
<keyword evidence="4" id="KW-0964">Secreted</keyword>
<evidence type="ECO:0000256" key="5">
    <source>
        <dbReference type="ARBA" id="ARBA00022622"/>
    </source>
</evidence>
<dbReference type="PROSITE" id="PS52012">
    <property type="entry name" value="CFEM"/>
    <property type="match status" value="1"/>
</dbReference>
<dbReference type="InterPro" id="IPR008427">
    <property type="entry name" value="Extracellular_membr_CFEM_dom"/>
</dbReference>
<evidence type="ECO:0000313" key="14">
    <source>
        <dbReference type="Proteomes" id="UP000433876"/>
    </source>
</evidence>
<evidence type="ECO:0000259" key="12">
    <source>
        <dbReference type="PROSITE" id="PS52012"/>
    </source>
</evidence>
<evidence type="ECO:0000256" key="10">
    <source>
        <dbReference type="SAM" id="MobiDB-lite"/>
    </source>
</evidence>
<keyword evidence="5" id="KW-0336">GPI-anchor</keyword>
<feature type="compositionally biased region" description="Low complexity" evidence="10">
    <location>
        <begin position="125"/>
        <end position="147"/>
    </location>
</feature>
<dbReference type="GO" id="GO:0046872">
    <property type="term" value="F:metal ion binding"/>
    <property type="evidence" value="ECO:0007669"/>
    <property type="project" value="UniProtKB-UniRule"/>
</dbReference>
<evidence type="ECO:0000256" key="7">
    <source>
        <dbReference type="ARBA" id="ARBA00023157"/>
    </source>
</evidence>
<keyword evidence="6 11" id="KW-0732">Signal</keyword>
<dbReference type="EMBL" id="NMPR01000011">
    <property type="protein sequence ID" value="KAA8635499.1"/>
    <property type="molecule type" value="Genomic_DNA"/>
</dbReference>
<comment type="caution">
    <text evidence="13">The sequence shown here is derived from an EMBL/GenBank/DDBJ whole genome shotgun (WGS) entry which is preliminary data.</text>
</comment>
<feature type="chain" id="PRO_5035890028" description="CFEM domain-containing protein" evidence="11">
    <location>
        <begin position="19"/>
        <end position="174"/>
    </location>
</feature>
<comment type="caution">
    <text evidence="9">Lacks conserved residue(s) required for the propagation of feature annotation.</text>
</comment>
<evidence type="ECO:0000256" key="6">
    <source>
        <dbReference type="ARBA" id="ARBA00022729"/>
    </source>
</evidence>
<evidence type="ECO:0000313" key="13">
    <source>
        <dbReference type="EMBL" id="KAA8635499.1"/>
    </source>
</evidence>
<feature type="binding site" description="axial binding residue" evidence="9">
    <location>
        <position position="47"/>
    </location>
    <ligand>
        <name>heme</name>
        <dbReference type="ChEBI" id="CHEBI:30413"/>
    </ligand>
    <ligandPart>
        <name>Fe</name>
        <dbReference type="ChEBI" id="CHEBI:18248"/>
    </ligandPart>
</feature>
<dbReference type="GO" id="GO:0005576">
    <property type="term" value="C:extracellular region"/>
    <property type="evidence" value="ECO:0007669"/>
    <property type="project" value="UniProtKB-SubCell"/>
</dbReference>
<name>A0A8S9A0V9_SORMA</name>
<evidence type="ECO:0000256" key="8">
    <source>
        <dbReference type="ARBA" id="ARBA00023288"/>
    </source>
</evidence>
<evidence type="ECO:0000256" key="2">
    <source>
        <dbReference type="ARBA" id="ARBA00004613"/>
    </source>
</evidence>
<organism evidence="13 14">
    <name type="scientific">Sordaria macrospora</name>
    <dbReference type="NCBI Taxonomy" id="5147"/>
    <lineage>
        <taxon>Eukaryota</taxon>
        <taxon>Fungi</taxon>
        <taxon>Dikarya</taxon>
        <taxon>Ascomycota</taxon>
        <taxon>Pezizomycotina</taxon>
        <taxon>Sordariomycetes</taxon>
        <taxon>Sordariomycetidae</taxon>
        <taxon>Sordariales</taxon>
        <taxon>Sordariaceae</taxon>
        <taxon>Sordaria</taxon>
    </lineage>
</organism>
<comment type="similarity">
    <text evidence="3">Belongs to the RBT5 family.</text>
</comment>
<sequence length="174" mass="17136">MKFSAITLLAAAAGLAAAKTLEDYVPKCSQQCLKDAQSSATDCKEGDLPCFCILENYHNIYDAGVSCVLLKCGNDVAVGEVLPAIVSMCDAELPGGASGALPSTVSTTGIARPTDADAATTVTTVTASTTSGEGKATATSSSAAPTASDDKDSSAGSLVAGLGAAVPLVLAAML</sequence>
<accession>A0A8S9A0V9</accession>
<evidence type="ECO:0000256" key="3">
    <source>
        <dbReference type="ARBA" id="ARBA00010031"/>
    </source>
</evidence>
<dbReference type="Pfam" id="PF05730">
    <property type="entry name" value="CFEM"/>
    <property type="match status" value="1"/>
</dbReference>
<comment type="subcellular location">
    <subcellularLocation>
        <location evidence="1">Membrane</location>
        <topology evidence="1">Lipid-anchor</topology>
        <topology evidence="1">GPI-anchor</topology>
    </subcellularLocation>
    <subcellularLocation>
        <location evidence="2">Secreted</location>
    </subcellularLocation>
</comment>